<comment type="subcellular location">
    <subcellularLocation>
        <location evidence="1">Cell membrane</location>
        <topology evidence="1">Multi-pass membrane protein</topology>
    </subcellularLocation>
</comment>
<evidence type="ECO:0000313" key="7">
    <source>
        <dbReference type="EMBL" id="OAQ13957.1"/>
    </source>
</evidence>
<keyword evidence="3 6" id="KW-0812">Transmembrane</keyword>
<dbReference type="NCBIfam" id="NF004763">
    <property type="entry name" value="PRK06099.1"/>
    <property type="match status" value="1"/>
</dbReference>
<dbReference type="Proteomes" id="UP000078358">
    <property type="component" value="Unassembled WGS sequence"/>
</dbReference>
<evidence type="ECO:0000256" key="1">
    <source>
        <dbReference type="ARBA" id="ARBA00004651"/>
    </source>
</evidence>
<evidence type="ECO:0000256" key="3">
    <source>
        <dbReference type="ARBA" id="ARBA00022692"/>
    </source>
</evidence>
<protein>
    <submittedName>
        <fullName evidence="7">F0F1 ATP synthase subunit I</fullName>
    </submittedName>
</protein>
<evidence type="ECO:0000256" key="5">
    <source>
        <dbReference type="ARBA" id="ARBA00023136"/>
    </source>
</evidence>
<dbReference type="InterPro" id="IPR005598">
    <property type="entry name" value="ATP_synth_I"/>
</dbReference>
<evidence type="ECO:0000313" key="8">
    <source>
        <dbReference type="Proteomes" id="UP000078358"/>
    </source>
</evidence>
<feature type="transmembrane region" description="Helical" evidence="6">
    <location>
        <begin position="12"/>
        <end position="33"/>
    </location>
</feature>
<feature type="transmembrane region" description="Helical" evidence="6">
    <location>
        <begin position="102"/>
        <end position="122"/>
    </location>
</feature>
<sequence length="127" mass="14398">MSAVIFQAKQYYAKAIFIFSLILCAVSSVISLIQGNIGLSFLCGCLAAFLPFCLSVYWVFFRHRSNSVNVMSVFYLAEGLKWLATLVIIALMFRFIPSLRYLAFFAGYFFALMGNVVLPFLMKRSKN</sequence>
<organism evidence="7 8">
    <name type="scientific">Bibersteinia trehalosi Y31</name>
    <dbReference type="NCBI Taxonomy" id="1261658"/>
    <lineage>
        <taxon>Bacteria</taxon>
        <taxon>Pseudomonadati</taxon>
        <taxon>Pseudomonadota</taxon>
        <taxon>Gammaproteobacteria</taxon>
        <taxon>Pasteurellales</taxon>
        <taxon>Pasteurellaceae</taxon>
        <taxon>Bibersteinia</taxon>
    </lineage>
</organism>
<accession>A0A179CWM3</accession>
<feature type="transmembrane region" description="Helical" evidence="6">
    <location>
        <begin position="39"/>
        <end position="61"/>
    </location>
</feature>
<keyword evidence="2" id="KW-1003">Cell membrane</keyword>
<name>A0A179CWM3_BIBTR</name>
<evidence type="ECO:0000256" key="6">
    <source>
        <dbReference type="SAM" id="Phobius"/>
    </source>
</evidence>
<reference evidence="7 8" key="1">
    <citation type="submission" date="2014-01" db="EMBL/GenBank/DDBJ databases">
        <authorList>
            <person name="Zuccon D."/>
        </authorList>
    </citation>
    <scope>NUCLEOTIDE SEQUENCE [LARGE SCALE GENOMIC DNA]</scope>
    <source>
        <strain evidence="7 8">Y31</strain>
    </source>
</reference>
<comment type="caution">
    <text evidence="7">The sequence shown here is derived from an EMBL/GenBank/DDBJ whole genome shotgun (WGS) entry which is preliminary data.</text>
</comment>
<proteinExistence type="predicted"/>
<dbReference type="EMBL" id="JACI01000002">
    <property type="protein sequence ID" value="OAQ13957.1"/>
    <property type="molecule type" value="Genomic_DNA"/>
</dbReference>
<dbReference type="PATRIC" id="fig|1261658.3.peg.1188"/>
<gene>
    <name evidence="7" type="ORF">F480_06025</name>
</gene>
<evidence type="ECO:0000256" key="2">
    <source>
        <dbReference type="ARBA" id="ARBA00022475"/>
    </source>
</evidence>
<dbReference type="Pfam" id="PF03899">
    <property type="entry name" value="ATP-synt_I"/>
    <property type="match status" value="1"/>
</dbReference>
<keyword evidence="5 6" id="KW-0472">Membrane</keyword>
<keyword evidence="4 6" id="KW-1133">Transmembrane helix</keyword>
<feature type="transmembrane region" description="Helical" evidence="6">
    <location>
        <begin position="73"/>
        <end position="96"/>
    </location>
</feature>
<dbReference type="GO" id="GO:0005886">
    <property type="term" value="C:plasma membrane"/>
    <property type="evidence" value="ECO:0007669"/>
    <property type="project" value="UniProtKB-SubCell"/>
</dbReference>
<evidence type="ECO:0000256" key="4">
    <source>
        <dbReference type="ARBA" id="ARBA00022989"/>
    </source>
</evidence>
<dbReference type="AlphaFoldDB" id="A0A179CWM3"/>